<feature type="region of interest" description="Disordered" evidence="1">
    <location>
        <begin position="535"/>
        <end position="583"/>
    </location>
</feature>
<dbReference type="PANTHER" id="PTHR31286">
    <property type="entry name" value="GLYCINE-RICH CELL WALL STRUCTURAL PROTEIN 1.8-LIKE"/>
    <property type="match status" value="1"/>
</dbReference>
<protein>
    <recommendedName>
        <fullName evidence="2">DUF4283 domain-containing protein</fullName>
    </recommendedName>
</protein>
<dbReference type="Proteomes" id="UP001152523">
    <property type="component" value="Unassembled WGS sequence"/>
</dbReference>
<name>A0AAV0CX42_9ASTE</name>
<evidence type="ECO:0000256" key="1">
    <source>
        <dbReference type="SAM" id="MobiDB-lite"/>
    </source>
</evidence>
<evidence type="ECO:0000313" key="4">
    <source>
        <dbReference type="Proteomes" id="UP001152523"/>
    </source>
</evidence>
<organism evidence="3 4">
    <name type="scientific">Cuscuta epithymum</name>
    <dbReference type="NCBI Taxonomy" id="186058"/>
    <lineage>
        <taxon>Eukaryota</taxon>
        <taxon>Viridiplantae</taxon>
        <taxon>Streptophyta</taxon>
        <taxon>Embryophyta</taxon>
        <taxon>Tracheophyta</taxon>
        <taxon>Spermatophyta</taxon>
        <taxon>Magnoliopsida</taxon>
        <taxon>eudicotyledons</taxon>
        <taxon>Gunneridae</taxon>
        <taxon>Pentapetalae</taxon>
        <taxon>asterids</taxon>
        <taxon>lamiids</taxon>
        <taxon>Solanales</taxon>
        <taxon>Convolvulaceae</taxon>
        <taxon>Cuscuteae</taxon>
        <taxon>Cuscuta</taxon>
        <taxon>Cuscuta subgen. Cuscuta</taxon>
    </lineage>
</organism>
<dbReference type="EMBL" id="CAMAPF010000053">
    <property type="protein sequence ID" value="CAH9085688.1"/>
    <property type="molecule type" value="Genomic_DNA"/>
</dbReference>
<keyword evidence="4" id="KW-1185">Reference proteome</keyword>
<feature type="region of interest" description="Disordered" evidence="1">
    <location>
        <begin position="349"/>
        <end position="376"/>
    </location>
</feature>
<feature type="domain" description="DUF4283" evidence="2">
    <location>
        <begin position="59"/>
        <end position="141"/>
    </location>
</feature>
<sequence>MVSPTAAQPPTPTPNVWSRKSFADVVASKPGGLLSAKTPSRHKGVPAISFPDSDVAILAERHKNTLIGYFYRGRPSLENIRKAFEIIGFKGSFHLGVLERKHIVIRFDAEEDYFRCWNRQSWTIQGYVMRVTKWTPDFHPNVESPVFPVWISFEGLPLHLQDKRALFDIAGLLGNPLKIDAATANLSRPSVARVCVEIDVTKDMPSKVWINCGSLGFMQPVIYEQRPEYCSHCLHLGHSFGNCAKKNPDVPKVSNLPRDKWVEKNKVLSSQQSKQVKFTAAEKGKAIITDKTICKAGNKDDRNLSKALIVVDQPASLKPSFSKPSTSVPVPQVTYADWDEVSETEEIFHEGRSDVPKPVDGVSGSHNQANPESGGLDRHEIRMLLHKPLLGLLQNKNVNHIKDDFQLKELNKIMEFDQVVASKEYASDGESNKDSKALHNWEVNWSDIVAKVDAMAARLAMQETSSLSVDCEESGNAPLPQPNTQVGRGGVSVPNQPVDSASEPVHEDDVMVQLNQPEAFELEEGEFTKVISRRNRKKDALEGLGAVPRITRNTAKKKDGSVGSVSDLSISKQASQNSSLLPK</sequence>
<dbReference type="Pfam" id="PF14111">
    <property type="entry name" value="DUF4283"/>
    <property type="match status" value="1"/>
</dbReference>
<feature type="region of interest" description="Disordered" evidence="1">
    <location>
        <begin position="470"/>
        <end position="506"/>
    </location>
</feature>
<reference evidence="3" key="1">
    <citation type="submission" date="2022-07" db="EMBL/GenBank/DDBJ databases">
        <authorList>
            <person name="Macas J."/>
            <person name="Novak P."/>
            <person name="Neumann P."/>
        </authorList>
    </citation>
    <scope>NUCLEOTIDE SEQUENCE</scope>
</reference>
<evidence type="ECO:0000313" key="3">
    <source>
        <dbReference type="EMBL" id="CAH9085688.1"/>
    </source>
</evidence>
<gene>
    <name evidence="3" type="ORF">CEPIT_LOCUS9477</name>
</gene>
<dbReference type="InterPro" id="IPR025558">
    <property type="entry name" value="DUF4283"/>
</dbReference>
<dbReference type="AlphaFoldDB" id="A0AAV0CX42"/>
<proteinExistence type="predicted"/>
<dbReference type="InterPro" id="IPR040256">
    <property type="entry name" value="At4g02000-like"/>
</dbReference>
<comment type="caution">
    <text evidence="3">The sequence shown here is derived from an EMBL/GenBank/DDBJ whole genome shotgun (WGS) entry which is preliminary data.</text>
</comment>
<dbReference type="PANTHER" id="PTHR31286:SF179">
    <property type="entry name" value="RNASE H TYPE-1 DOMAIN-CONTAINING PROTEIN"/>
    <property type="match status" value="1"/>
</dbReference>
<feature type="compositionally biased region" description="Polar residues" evidence="1">
    <location>
        <begin position="563"/>
        <end position="583"/>
    </location>
</feature>
<evidence type="ECO:0000259" key="2">
    <source>
        <dbReference type="Pfam" id="PF14111"/>
    </source>
</evidence>
<accession>A0AAV0CX42</accession>